<dbReference type="PANTHER" id="PTHR21235">
    <property type="entry name" value="IMIDAZOLE GLYCEROL PHOSPHATE SYNTHASE SUBUNIT HISF/H IGP SYNTHASE SUBUNIT HISF/H"/>
    <property type="match status" value="1"/>
</dbReference>
<evidence type="ECO:0000256" key="1">
    <source>
        <dbReference type="ARBA" id="ARBA00005091"/>
    </source>
</evidence>
<evidence type="ECO:0000256" key="14">
    <source>
        <dbReference type="RuleBase" id="RU003657"/>
    </source>
</evidence>
<evidence type="ECO:0000256" key="12">
    <source>
        <dbReference type="ARBA" id="ARBA00032401"/>
    </source>
</evidence>
<accession>A0A4R6WZ19</accession>
<dbReference type="PANTHER" id="PTHR21235:SF2">
    <property type="entry name" value="IMIDAZOLE GLYCEROL PHOSPHATE SYNTHASE HISHF"/>
    <property type="match status" value="1"/>
</dbReference>
<dbReference type="GO" id="GO:0000105">
    <property type="term" value="P:L-histidine biosynthetic process"/>
    <property type="evidence" value="ECO:0007669"/>
    <property type="project" value="UniProtKB-UniPathway"/>
</dbReference>
<comment type="function">
    <text evidence="9">IGPS catalyzes the conversion of PRFAR and glutamine to IGP, AICAR and glutamate. The HisF subunit catalyzes the cyclization activity that produces IGP and AICAR from PRFAR using the ammonia provided by the HisH subunit.</text>
</comment>
<gene>
    <name evidence="15" type="ORF">A8950_1329</name>
</gene>
<evidence type="ECO:0000313" key="15">
    <source>
        <dbReference type="EMBL" id="TDQ83047.1"/>
    </source>
</evidence>
<dbReference type="RefSeq" id="WP_133612838.1">
    <property type="nucleotide sequence ID" value="NZ_SNYW01000007.1"/>
</dbReference>
<keyword evidence="7 14" id="KW-0368">Histidine biosynthesis</keyword>
<dbReference type="SUPFAM" id="SSF51366">
    <property type="entry name" value="Ribulose-phoshate binding barrel"/>
    <property type="match status" value="1"/>
</dbReference>
<comment type="similarity">
    <text evidence="2 14">Belongs to the HisA/HisF family.</text>
</comment>
<dbReference type="InterPro" id="IPR006062">
    <property type="entry name" value="His_biosynth"/>
</dbReference>
<dbReference type="GO" id="GO:0016829">
    <property type="term" value="F:lyase activity"/>
    <property type="evidence" value="ECO:0007669"/>
    <property type="project" value="UniProtKB-KW"/>
</dbReference>
<dbReference type="UniPathway" id="UPA00031">
    <property type="reaction ID" value="UER00010"/>
</dbReference>
<dbReference type="Gene3D" id="3.20.20.70">
    <property type="entry name" value="Aldolase class I"/>
    <property type="match status" value="1"/>
</dbReference>
<dbReference type="AlphaFoldDB" id="A0A4R6WZ19"/>
<name>A0A4R6WZ19_9PROT</name>
<dbReference type="InterPro" id="IPR050064">
    <property type="entry name" value="IGPS_HisA/HisF"/>
</dbReference>
<reference evidence="15 16" key="1">
    <citation type="submission" date="2019-03" db="EMBL/GenBank/DDBJ databases">
        <title>Genomic Encyclopedia of Type Strains, Phase III (KMG-III): the genomes of soil and plant-associated and newly described type strains.</title>
        <authorList>
            <person name="Whitman W."/>
        </authorList>
    </citation>
    <scope>NUCLEOTIDE SEQUENCE [LARGE SCALE GENOMIC DNA]</scope>
    <source>
        <strain evidence="15 16">CGMCC 1.7660</strain>
    </source>
</reference>
<dbReference type="InterPro" id="IPR011060">
    <property type="entry name" value="RibuloseP-bd_barrel"/>
</dbReference>
<evidence type="ECO:0000256" key="11">
    <source>
        <dbReference type="ARBA" id="ARBA00031409"/>
    </source>
</evidence>
<dbReference type="OrthoDB" id="9781903at2"/>
<comment type="caution">
    <text evidence="15">The sequence shown here is derived from an EMBL/GenBank/DDBJ whole genome shotgun (WGS) entry which is preliminary data.</text>
</comment>
<keyword evidence="16" id="KW-1185">Reference proteome</keyword>
<evidence type="ECO:0000256" key="7">
    <source>
        <dbReference type="ARBA" id="ARBA00023102"/>
    </source>
</evidence>
<evidence type="ECO:0000256" key="13">
    <source>
        <dbReference type="ARBA" id="ARBA00047838"/>
    </source>
</evidence>
<keyword evidence="8" id="KW-0456">Lyase</keyword>
<evidence type="ECO:0000256" key="3">
    <source>
        <dbReference type="ARBA" id="ARBA00011152"/>
    </source>
</evidence>
<dbReference type="CDD" id="cd04731">
    <property type="entry name" value="HisF"/>
    <property type="match status" value="1"/>
</dbReference>
<evidence type="ECO:0000256" key="2">
    <source>
        <dbReference type="ARBA" id="ARBA00009667"/>
    </source>
</evidence>
<organism evidence="15 16">
    <name type="scientific">Dongia mobilis</name>
    <dbReference type="NCBI Taxonomy" id="578943"/>
    <lineage>
        <taxon>Bacteria</taxon>
        <taxon>Pseudomonadati</taxon>
        <taxon>Pseudomonadota</taxon>
        <taxon>Alphaproteobacteria</taxon>
        <taxon>Rhodospirillales</taxon>
        <taxon>Dongiaceae</taxon>
        <taxon>Dongia</taxon>
    </lineage>
</organism>
<proteinExistence type="inferred from homology"/>
<evidence type="ECO:0000256" key="5">
    <source>
        <dbReference type="ARBA" id="ARBA00016318"/>
    </source>
</evidence>
<dbReference type="Pfam" id="PF00977">
    <property type="entry name" value="His_biosynth"/>
    <property type="match status" value="1"/>
</dbReference>
<evidence type="ECO:0000256" key="10">
    <source>
        <dbReference type="ARBA" id="ARBA00030264"/>
    </source>
</evidence>
<evidence type="ECO:0000256" key="8">
    <source>
        <dbReference type="ARBA" id="ARBA00023239"/>
    </source>
</evidence>
<dbReference type="EC" id="4.3.2.10" evidence="4"/>
<protein>
    <recommendedName>
        <fullName evidence="5">Imidazole glycerol phosphate synthase subunit HisF</fullName>
        <ecNumber evidence="4">4.3.2.10</ecNumber>
    </recommendedName>
    <alternativeName>
        <fullName evidence="10">IGP synthase cyclase subunit</fullName>
    </alternativeName>
    <alternativeName>
        <fullName evidence="11">IGP synthase subunit HisF</fullName>
    </alternativeName>
    <alternativeName>
        <fullName evidence="12">ImGP synthase subunit HisF</fullName>
    </alternativeName>
</protein>
<evidence type="ECO:0000256" key="4">
    <source>
        <dbReference type="ARBA" id="ARBA00012809"/>
    </source>
</evidence>
<evidence type="ECO:0000256" key="6">
    <source>
        <dbReference type="ARBA" id="ARBA00022605"/>
    </source>
</evidence>
<dbReference type="InterPro" id="IPR004651">
    <property type="entry name" value="HisF"/>
</dbReference>
<dbReference type="GO" id="GO:0000107">
    <property type="term" value="F:imidazoleglycerol-phosphate synthase activity"/>
    <property type="evidence" value="ECO:0007669"/>
    <property type="project" value="InterPro"/>
</dbReference>
<dbReference type="InterPro" id="IPR013785">
    <property type="entry name" value="Aldolase_TIM"/>
</dbReference>
<sequence>MTVKIRVMPTLLFRDVGLVKGVGFDSWRRTGSALQAIKVYNMREVDELVFLDIRATPDGRAPDFAQIDELADECFMPMTVGGGVRTPDHIGALLAVGADKVAVNTGALASPDLIRDGAIRYGSQCIVVSIDVKRHDDGRLEVMSHCGKQPTGRDPVAWAREAEALGAGEILLTSIDRDGTFEGYDVALTRAVVDAVKIPVIASGGCGNYQHMAEVLREGKADAVAAASIFHFTEQTPREAKQFLKDQGFHVRV</sequence>
<evidence type="ECO:0000313" key="16">
    <source>
        <dbReference type="Proteomes" id="UP000295783"/>
    </source>
</evidence>
<evidence type="ECO:0000256" key="9">
    <source>
        <dbReference type="ARBA" id="ARBA00025475"/>
    </source>
</evidence>
<dbReference type="EMBL" id="SNYW01000007">
    <property type="protein sequence ID" value="TDQ83047.1"/>
    <property type="molecule type" value="Genomic_DNA"/>
</dbReference>
<dbReference type="Proteomes" id="UP000295783">
    <property type="component" value="Unassembled WGS sequence"/>
</dbReference>
<keyword evidence="6 14" id="KW-0028">Amino-acid biosynthesis</keyword>
<comment type="pathway">
    <text evidence="1">Amino-acid biosynthesis; L-histidine biosynthesis; L-histidine from 5-phospho-alpha-D-ribose 1-diphosphate: step 5/9.</text>
</comment>
<comment type="catalytic activity">
    <reaction evidence="13">
        <text>5-[(5-phospho-1-deoxy-D-ribulos-1-ylimino)methylamino]-1-(5-phospho-beta-D-ribosyl)imidazole-4-carboxamide + L-glutamine = D-erythro-1-(imidazol-4-yl)glycerol 3-phosphate + 5-amino-1-(5-phospho-beta-D-ribosyl)imidazole-4-carboxamide + L-glutamate + H(+)</text>
        <dbReference type="Rhea" id="RHEA:24793"/>
        <dbReference type="ChEBI" id="CHEBI:15378"/>
        <dbReference type="ChEBI" id="CHEBI:29985"/>
        <dbReference type="ChEBI" id="CHEBI:58278"/>
        <dbReference type="ChEBI" id="CHEBI:58359"/>
        <dbReference type="ChEBI" id="CHEBI:58475"/>
        <dbReference type="ChEBI" id="CHEBI:58525"/>
        <dbReference type="EC" id="4.3.2.10"/>
    </reaction>
</comment>
<comment type="subunit">
    <text evidence="3">Heterodimer of HisH and HisF.</text>
</comment>